<feature type="region of interest" description="Disordered" evidence="5">
    <location>
        <begin position="411"/>
        <end position="463"/>
    </location>
</feature>
<dbReference type="Pfam" id="PF00225">
    <property type="entry name" value="Kinesin"/>
    <property type="match status" value="1"/>
</dbReference>
<dbReference type="EMBL" id="JBBJCI010000146">
    <property type="protein sequence ID" value="KAK7242263.1"/>
    <property type="molecule type" value="Genomic_DNA"/>
</dbReference>
<dbReference type="PROSITE" id="PS50067">
    <property type="entry name" value="KINESIN_MOTOR_2"/>
    <property type="match status" value="1"/>
</dbReference>
<reference evidence="7 8" key="1">
    <citation type="submission" date="2024-03" db="EMBL/GenBank/DDBJ databases">
        <title>Aureococcus anophagefferens CCMP1851 and Kratosvirus quantuckense: Draft genome of a second virus-susceptible host strain in the model system.</title>
        <authorList>
            <person name="Chase E."/>
            <person name="Truchon A.R."/>
            <person name="Schepens W."/>
            <person name="Wilhelm S.W."/>
        </authorList>
    </citation>
    <scope>NUCLEOTIDE SEQUENCE [LARGE SCALE GENOMIC DNA]</scope>
    <source>
        <strain evidence="7 8">CCMP1851</strain>
    </source>
</reference>
<dbReference type="PANTHER" id="PTHR47969">
    <property type="entry name" value="CHROMOSOME-ASSOCIATED KINESIN KIF4A-RELATED"/>
    <property type="match status" value="1"/>
</dbReference>
<keyword evidence="8" id="KW-1185">Reference proteome</keyword>
<keyword evidence="3 4" id="KW-0505">Motor protein</keyword>
<keyword evidence="4" id="KW-0493">Microtubule</keyword>
<dbReference type="InterPro" id="IPR001752">
    <property type="entry name" value="Kinesin_motor_dom"/>
</dbReference>
<sequence length="604" mass="65015">MGSGGRKGRARPPKADEPAPEHIGVILRVRPLSQRERKGGCEKSVRRHGEHALEIKSEGAAPMICRCDRAFDDGANQLEFFEGSGLIGLLDAVLRGFRSTAFAYGQTGAGKTYTMVGGGGSFGGGRRGGGAFDNFGGGAASGSHDGLLPRSVRHLFARMAEDTEKKFRVRVTCVEVYRESVTDLLTHPSKRKALNVREHPQYGFFVEGLRVAGCATPQRACAVVAQALANRKVGSHQLNERSSRSHALITLYVDAESPPRGGGRAAPTTYGSVTFVDLAGSERLKETKSAGASMVKDAGHINKSLYTLGKVIRGLELMHRSAKAPNVPYRDSALTKLLISSLGGSCKTLMFGCVSSASGSAVNETLRTLDFAARVRGIKNLPKVQVNKHQNLVEQLQEEVARLREENATLREQLNTAPGAYRPTDDSAAPRRARDDDAAAPRAGPRRRRARARGPLRRRRPPAADLGLVGAVAAAAARDAPIEPAAEAPRASPAKPYRGGRKKAGTALRSISSNAALSPKRKPRAKDPSPKHRGLRRRNRHSQSEGTFARRPRGADDDDDRDKEDELVAMLSGVGADLRHAPRDEQAREDELTAILSRAISFGR</sequence>
<feature type="binding site" evidence="3">
    <location>
        <begin position="105"/>
        <end position="112"/>
    </location>
    <ligand>
        <name>ATP</name>
        <dbReference type="ChEBI" id="CHEBI:30616"/>
    </ligand>
</feature>
<name>A0ABR1G179_AURAN</name>
<dbReference type="PROSITE" id="PS00411">
    <property type="entry name" value="KINESIN_MOTOR_1"/>
    <property type="match status" value="1"/>
</dbReference>
<accession>A0ABR1G179</accession>
<dbReference type="SUPFAM" id="SSF52540">
    <property type="entry name" value="P-loop containing nucleoside triphosphate hydrolases"/>
    <property type="match status" value="1"/>
</dbReference>
<evidence type="ECO:0000256" key="5">
    <source>
        <dbReference type="SAM" id="MobiDB-lite"/>
    </source>
</evidence>
<feature type="region of interest" description="Disordered" evidence="5">
    <location>
        <begin position="483"/>
        <end position="568"/>
    </location>
</feature>
<gene>
    <name evidence="7" type="ORF">SO694_00013444</name>
</gene>
<evidence type="ECO:0000256" key="2">
    <source>
        <dbReference type="ARBA" id="ARBA00022840"/>
    </source>
</evidence>
<feature type="compositionally biased region" description="Basic residues" evidence="5">
    <location>
        <begin position="1"/>
        <end position="12"/>
    </location>
</feature>
<evidence type="ECO:0000256" key="4">
    <source>
        <dbReference type="RuleBase" id="RU000394"/>
    </source>
</evidence>
<feature type="compositionally biased region" description="Basic residues" evidence="5">
    <location>
        <begin position="444"/>
        <end position="461"/>
    </location>
</feature>
<feature type="compositionally biased region" description="Acidic residues" evidence="5">
    <location>
        <begin position="556"/>
        <end position="567"/>
    </location>
</feature>
<dbReference type="SMART" id="SM00129">
    <property type="entry name" value="KISc"/>
    <property type="match status" value="1"/>
</dbReference>
<feature type="compositionally biased region" description="Low complexity" evidence="5">
    <location>
        <begin position="483"/>
        <end position="494"/>
    </location>
</feature>
<feature type="domain" description="Kinesin motor" evidence="6">
    <location>
        <begin position="22"/>
        <end position="378"/>
    </location>
</feature>
<dbReference type="InterPro" id="IPR036961">
    <property type="entry name" value="Kinesin_motor_dom_sf"/>
</dbReference>
<dbReference type="InterPro" id="IPR027640">
    <property type="entry name" value="Kinesin-like_fam"/>
</dbReference>
<keyword evidence="2 3" id="KW-0067">ATP-binding</keyword>
<comment type="caution">
    <text evidence="7">The sequence shown here is derived from an EMBL/GenBank/DDBJ whole genome shotgun (WGS) entry which is preliminary data.</text>
</comment>
<evidence type="ECO:0000259" key="6">
    <source>
        <dbReference type="PROSITE" id="PS50067"/>
    </source>
</evidence>
<protein>
    <recommendedName>
        <fullName evidence="4">Kinesin-like protein</fullName>
    </recommendedName>
</protein>
<evidence type="ECO:0000256" key="1">
    <source>
        <dbReference type="ARBA" id="ARBA00022741"/>
    </source>
</evidence>
<organism evidence="7 8">
    <name type="scientific">Aureococcus anophagefferens</name>
    <name type="common">Harmful bloom alga</name>
    <dbReference type="NCBI Taxonomy" id="44056"/>
    <lineage>
        <taxon>Eukaryota</taxon>
        <taxon>Sar</taxon>
        <taxon>Stramenopiles</taxon>
        <taxon>Ochrophyta</taxon>
        <taxon>Pelagophyceae</taxon>
        <taxon>Pelagomonadales</taxon>
        <taxon>Pelagomonadaceae</taxon>
        <taxon>Aureococcus</taxon>
    </lineage>
</organism>
<evidence type="ECO:0000256" key="3">
    <source>
        <dbReference type="PROSITE-ProRule" id="PRU00283"/>
    </source>
</evidence>
<comment type="similarity">
    <text evidence="3 4">Belongs to the TRAFAC class myosin-kinesin ATPase superfamily. Kinesin family.</text>
</comment>
<dbReference type="Proteomes" id="UP001363151">
    <property type="component" value="Unassembled WGS sequence"/>
</dbReference>
<keyword evidence="1 3" id="KW-0547">Nucleotide-binding</keyword>
<evidence type="ECO:0000313" key="8">
    <source>
        <dbReference type="Proteomes" id="UP001363151"/>
    </source>
</evidence>
<dbReference type="PANTHER" id="PTHR47969:SF29">
    <property type="entry name" value="KINESIN-LIKE PROTEIN"/>
    <property type="match status" value="1"/>
</dbReference>
<evidence type="ECO:0000313" key="7">
    <source>
        <dbReference type="EMBL" id="KAK7242263.1"/>
    </source>
</evidence>
<dbReference type="InterPro" id="IPR027417">
    <property type="entry name" value="P-loop_NTPase"/>
</dbReference>
<proteinExistence type="inferred from homology"/>
<dbReference type="InterPro" id="IPR019821">
    <property type="entry name" value="Kinesin_motor_CS"/>
</dbReference>
<feature type="compositionally biased region" description="Basic and acidic residues" evidence="5">
    <location>
        <begin position="423"/>
        <end position="439"/>
    </location>
</feature>
<dbReference type="PRINTS" id="PR00380">
    <property type="entry name" value="KINESINHEAVY"/>
</dbReference>
<dbReference type="Gene3D" id="3.40.850.10">
    <property type="entry name" value="Kinesin motor domain"/>
    <property type="match status" value="1"/>
</dbReference>
<feature type="region of interest" description="Disordered" evidence="5">
    <location>
        <begin position="1"/>
        <end position="22"/>
    </location>
</feature>
<feature type="compositionally biased region" description="Basic residues" evidence="5">
    <location>
        <begin position="531"/>
        <end position="541"/>
    </location>
</feature>